<feature type="transmembrane region" description="Helical" evidence="6">
    <location>
        <begin position="478"/>
        <end position="499"/>
    </location>
</feature>
<evidence type="ECO:0000256" key="5">
    <source>
        <dbReference type="ARBA" id="ARBA00023136"/>
    </source>
</evidence>
<accession>A0A5B2W305</accession>
<evidence type="ECO:0000256" key="3">
    <source>
        <dbReference type="ARBA" id="ARBA00022692"/>
    </source>
</evidence>
<keyword evidence="5 6" id="KW-0472">Membrane</keyword>
<feature type="transmembrane region" description="Helical" evidence="6">
    <location>
        <begin position="360"/>
        <end position="377"/>
    </location>
</feature>
<feature type="transmembrane region" description="Helical" evidence="6">
    <location>
        <begin position="448"/>
        <end position="466"/>
    </location>
</feature>
<reference evidence="7 8" key="1">
    <citation type="submission" date="2019-09" db="EMBL/GenBank/DDBJ databases">
        <title>Chitinophaga ginsengihumi sp. nov., isolated from soil of ginseng rhizosphere.</title>
        <authorList>
            <person name="Lee J."/>
        </authorList>
    </citation>
    <scope>NUCLEOTIDE SEQUENCE [LARGE SCALE GENOMIC DNA]</scope>
    <source>
        <strain evidence="7 8">BN140078</strain>
    </source>
</reference>
<dbReference type="EMBL" id="VUOC01000001">
    <property type="protein sequence ID" value="KAA2244639.1"/>
    <property type="molecule type" value="Genomic_DNA"/>
</dbReference>
<reference evidence="7 8" key="2">
    <citation type="submission" date="2019-09" db="EMBL/GenBank/DDBJ databases">
        <authorList>
            <person name="Jin C."/>
        </authorList>
    </citation>
    <scope>NUCLEOTIDE SEQUENCE [LARGE SCALE GENOMIC DNA]</scope>
    <source>
        <strain evidence="7 8">BN140078</strain>
    </source>
</reference>
<feature type="transmembrane region" description="Helical" evidence="6">
    <location>
        <begin position="326"/>
        <end position="348"/>
    </location>
</feature>
<feature type="transmembrane region" description="Helical" evidence="6">
    <location>
        <begin position="120"/>
        <end position="139"/>
    </location>
</feature>
<feature type="transmembrane region" description="Helical" evidence="6">
    <location>
        <begin position="240"/>
        <end position="257"/>
    </location>
</feature>
<dbReference type="RefSeq" id="WP_149836036.1">
    <property type="nucleotide sequence ID" value="NZ_VUOC01000001.1"/>
</dbReference>
<feature type="transmembrane region" description="Helical" evidence="6">
    <location>
        <begin position="77"/>
        <end position="100"/>
    </location>
</feature>
<dbReference type="AlphaFoldDB" id="A0A5B2W305"/>
<feature type="transmembrane region" description="Helical" evidence="6">
    <location>
        <begin position="199"/>
        <end position="219"/>
    </location>
</feature>
<dbReference type="InterPro" id="IPR050833">
    <property type="entry name" value="Poly_Biosynth_Transport"/>
</dbReference>
<evidence type="ECO:0000256" key="6">
    <source>
        <dbReference type="SAM" id="Phobius"/>
    </source>
</evidence>
<feature type="transmembrane region" description="Helical" evidence="6">
    <location>
        <begin position="389"/>
        <end position="408"/>
    </location>
</feature>
<dbReference type="PANTHER" id="PTHR30250">
    <property type="entry name" value="PST FAMILY PREDICTED COLANIC ACID TRANSPORTER"/>
    <property type="match status" value="1"/>
</dbReference>
<keyword evidence="4 6" id="KW-1133">Transmembrane helix</keyword>
<feature type="transmembrane region" description="Helical" evidence="6">
    <location>
        <begin position="46"/>
        <end position="65"/>
    </location>
</feature>
<comment type="caution">
    <text evidence="7">The sequence shown here is derived from an EMBL/GenBank/DDBJ whole genome shotgun (WGS) entry which is preliminary data.</text>
</comment>
<feature type="transmembrane region" description="Helical" evidence="6">
    <location>
        <begin position="414"/>
        <end position="436"/>
    </location>
</feature>
<feature type="transmembrane region" description="Helical" evidence="6">
    <location>
        <begin position="151"/>
        <end position="171"/>
    </location>
</feature>
<evidence type="ECO:0000256" key="4">
    <source>
        <dbReference type="ARBA" id="ARBA00022989"/>
    </source>
</evidence>
<organism evidence="7 8">
    <name type="scientific">Chitinophaga agrisoli</name>
    <dbReference type="NCBI Taxonomy" id="2607653"/>
    <lineage>
        <taxon>Bacteria</taxon>
        <taxon>Pseudomonadati</taxon>
        <taxon>Bacteroidota</taxon>
        <taxon>Chitinophagia</taxon>
        <taxon>Chitinophagales</taxon>
        <taxon>Chitinophagaceae</taxon>
        <taxon>Chitinophaga</taxon>
    </lineage>
</organism>
<sequence length="517" mass="58786">MSIKALAGQTIYYGLSNIASKLLSYFLTPFYLGILAPAAIGEMNNVYAYIPFLNIVLTYGMETAFFRFAKKENQQHILSSATISLLVSTISISILLLFLRGPVIHSYAGELAGISDHPSFYTYIVMIMAFDALTAIPFAQLRLEGRPMRYAAIRIAGIAINVGLNVFFLYVCPKLYAAGHHWVPDIQVSTALQADNSGALGYVYLSNVIGSGATLLLFLPQILRIEWKFNAGLWKQMVQYALPLIIVGMAGMVNETFDRAWFLPRFLPGSDMEGKKVIIGLYSANYKLAILITMFIQAFRLGAEPYFFKQAEGENPQRTYARIMKLFVVLLCFMFLFVSLYLNVWKIFLRKPFYYQGMRIVPVLLLANMFLGIYYNLTIWFKLTDRTRTGAVITIITAVLAFLLNWWWIPVMGYYGAALATMVCYFIQMAICYVWGQKHYPVPYHLPRIITYISLAVATWYIFHLLNTHLLSPGDVYALKASNLLVATLLFAAYGWFILKMEKKEFRRLPVVGKFIK</sequence>
<evidence type="ECO:0000256" key="2">
    <source>
        <dbReference type="ARBA" id="ARBA00022475"/>
    </source>
</evidence>
<dbReference type="PANTHER" id="PTHR30250:SF11">
    <property type="entry name" value="O-ANTIGEN TRANSPORTER-RELATED"/>
    <property type="match status" value="1"/>
</dbReference>
<keyword evidence="8" id="KW-1185">Reference proteome</keyword>
<evidence type="ECO:0000256" key="1">
    <source>
        <dbReference type="ARBA" id="ARBA00004651"/>
    </source>
</evidence>
<dbReference type="GO" id="GO:0005886">
    <property type="term" value="C:plasma membrane"/>
    <property type="evidence" value="ECO:0007669"/>
    <property type="project" value="UniProtKB-SubCell"/>
</dbReference>
<dbReference type="Proteomes" id="UP000324611">
    <property type="component" value="Unassembled WGS sequence"/>
</dbReference>
<comment type="subcellular location">
    <subcellularLocation>
        <location evidence="1">Cell membrane</location>
        <topology evidence="1">Multi-pass membrane protein</topology>
    </subcellularLocation>
</comment>
<protein>
    <submittedName>
        <fullName evidence="7">Polysaccharide biosynthesis protein</fullName>
    </submittedName>
</protein>
<name>A0A5B2W305_9BACT</name>
<keyword evidence="2" id="KW-1003">Cell membrane</keyword>
<evidence type="ECO:0000313" key="8">
    <source>
        <dbReference type="Proteomes" id="UP000324611"/>
    </source>
</evidence>
<proteinExistence type="predicted"/>
<feature type="transmembrane region" description="Helical" evidence="6">
    <location>
        <begin position="22"/>
        <end position="40"/>
    </location>
</feature>
<keyword evidence="3 6" id="KW-0812">Transmembrane</keyword>
<gene>
    <name evidence="7" type="ORF">F0L74_01300</name>
</gene>
<evidence type="ECO:0000313" key="7">
    <source>
        <dbReference type="EMBL" id="KAA2244639.1"/>
    </source>
</evidence>
<feature type="transmembrane region" description="Helical" evidence="6">
    <location>
        <begin position="277"/>
        <end position="299"/>
    </location>
</feature>